<comment type="caution">
    <text evidence="1">The sequence shown here is derived from an EMBL/GenBank/DDBJ whole genome shotgun (WGS) entry which is preliminary data.</text>
</comment>
<dbReference type="Proteomes" id="UP001149163">
    <property type="component" value="Unassembled WGS sequence"/>
</dbReference>
<evidence type="ECO:0000313" key="2">
    <source>
        <dbReference type="Proteomes" id="UP001149163"/>
    </source>
</evidence>
<dbReference type="RefSeq" id="XP_056543603.1">
    <property type="nucleotide sequence ID" value="XM_056688048.1"/>
</dbReference>
<organism evidence="1 2">
    <name type="scientific">Penicillium canariense</name>
    <dbReference type="NCBI Taxonomy" id="189055"/>
    <lineage>
        <taxon>Eukaryota</taxon>
        <taxon>Fungi</taxon>
        <taxon>Dikarya</taxon>
        <taxon>Ascomycota</taxon>
        <taxon>Pezizomycotina</taxon>
        <taxon>Eurotiomycetes</taxon>
        <taxon>Eurotiomycetidae</taxon>
        <taxon>Eurotiales</taxon>
        <taxon>Aspergillaceae</taxon>
        <taxon>Penicillium</taxon>
    </lineage>
</organism>
<dbReference type="AlphaFoldDB" id="A0A9W9LN02"/>
<sequence>MELDRLYPDPADLDELATVEALVRDDPQLQAELKTVEELKAIISPRHHWKVVQNGYFCANFNLPWYPTVKFHDSAERNRYWML</sequence>
<dbReference type="GeneID" id="81427224"/>
<protein>
    <submittedName>
        <fullName evidence="1">Uncharacterized protein</fullName>
    </submittedName>
</protein>
<proteinExistence type="predicted"/>
<reference evidence="1" key="2">
    <citation type="journal article" date="2023" name="IMA Fungus">
        <title>Comparative genomic study of the Penicillium genus elucidates a diverse pangenome and 15 lateral gene transfer events.</title>
        <authorList>
            <person name="Petersen C."/>
            <person name="Sorensen T."/>
            <person name="Nielsen M.R."/>
            <person name="Sondergaard T.E."/>
            <person name="Sorensen J.L."/>
            <person name="Fitzpatrick D.A."/>
            <person name="Frisvad J.C."/>
            <person name="Nielsen K.L."/>
        </authorList>
    </citation>
    <scope>NUCLEOTIDE SEQUENCE</scope>
    <source>
        <strain evidence="1">IBT 26290</strain>
    </source>
</reference>
<gene>
    <name evidence="1" type="ORF">N7482_005923</name>
</gene>
<reference evidence="1" key="1">
    <citation type="submission" date="2022-11" db="EMBL/GenBank/DDBJ databases">
        <authorList>
            <person name="Petersen C."/>
        </authorList>
    </citation>
    <scope>NUCLEOTIDE SEQUENCE</scope>
    <source>
        <strain evidence="1">IBT 26290</strain>
    </source>
</reference>
<name>A0A9W9LN02_9EURO</name>
<accession>A0A9W9LN02</accession>
<keyword evidence="2" id="KW-1185">Reference proteome</keyword>
<evidence type="ECO:0000313" key="1">
    <source>
        <dbReference type="EMBL" id="KAJ5167142.1"/>
    </source>
</evidence>
<dbReference type="EMBL" id="JAPQKN010000003">
    <property type="protein sequence ID" value="KAJ5167142.1"/>
    <property type="molecule type" value="Genomic_DNA"/>
</dbReference>